<name>A0A318KIL9_9NEIS</name>
<protein>
    <submittedName>
        <fullName evidence="1">Uncharacterized protein</fullName>
    </submittedName>
</protein>
<organism evidence="1 2">
    <name type="scientific">Rivihabitans pingtungensis</name>
    <dbReference type="NCBI Taxonomy" id="1054498"/>
    <lineage>
        <taxon>Bacteria</taxon>
        <taxon>Pseudomonadati</taxon>
        <taxon>Pseudomonadota</taxon>
        <taxon>Betaproteobacteria</taxon>
        <taxon>Neisseriales</taxon>
        <taxon>Aquaspirillaceae</taxon>
        <taxon>Rivihabitans</taxon>
    </lineage>
</organism>
<comment type="caution">
    <text evidence="1">The sequence shown here is derived from an EMBL/GenBank/DDBJ whole genome shotgun (WGS) entry which is preliminary data.</text>
</comment>
<keyword evidence="2" id="KW-1185">Reference proteome</keyword>
<dbReference type="AlphaFoldDB" id="A0A318KIL9"/>
<dbReference type="Proteomes" id="UP000247555">
    <property type="component" value="Unassembled WGS sequence"/>
</dbReference>
<accession>A0A318KIL9</accession>
<sequence length="40" mass="4885">MDEFESLSHSWWECKYHVQGNRMNGYQLKSAEQLMTIFMK</sequence>
<proteinExistence type="predicted"/>
<dbReference type="EMBL" id="QJKI01000015">
    <property type="protein sequence ID" value="PXX77691.1"/>
    <property type="molecule type" value="Genomic_DNA"/>
</dbReference>
<reference evidence="1 2" key="1">
    <citation type="submission" date="2018-05" db="EMBL/GenBank/DDBJ databases">
        <title>Genomic Encyclopedia of Type Strains, Phase IV (KMG-IV): sequencing the most valuable type-strain genomes for metagenomic binning, comparative biology and taxonomic classification.</title>
        <authorList>
            <person name="Goeker M."/>
        </authorList>
    </citation>
    <scope>NUCLEOTIDE SEQUENCE [LARGE SCALE GENOMIC DNA]</scope>
    <source>
        <strain evidence="1 2">DSM 29661</strain>
    </source>
</reference>
<evidence type="ECO:0000313" key="1">
    <source>
        <dbReference type="EMBL" id="PXX77691.1"/>
    </source>
</evidence>
<evidence type="ECO:0000313" key="2">
    <source>
        <dbReference type="Proteomes" id="UP000247555"/>
    </source>
</evidence>
<gene>
    <name evidence="1" type="ORF">DFR34_1153</name>
</gene>